<evidence type="ECO:0000313" key="7">
    <source>
        <dbReference type="EMBL" id="KAE8295889.1"/>
    </source>
</evidence>
<dbReference type="InterPro" id="IPR040048">
    <property type="entry name" value="ZNF277"/>
</dbReference>
<organism evidence="7 8">
    <name type="scientific">Larimichthys crocea</name>
    <name type="common">Large yellow croaker</name>
    <name type="synonym">Pseudosciaena crocea</name>
    <dbReference type="NCBI Taxonomy" id="215358"/>
    <lineage>
        <taxon>Eukaryota</taxon>
        <taxon>Metazoa</taxon>
        <taxon>Chordata</taxon>
        <taxon>Craniata</taxon>
        <taxon>Vertebrata</taxon>
        <taxon>Euteleostomi</taxon>
        <taxon>Actinopterygii</taxon>
        <taxon>Neopterygii</taxon>
        <taxon>Teleostei</taxon>
        <taxon>Neoteleostei</taxon>
        <taxon>Acanthomorphata</taxon>
        <taxon>Eupercaria</taxon>
        <taxon>Sciaenidae</taxon>
        <taxon>Larimichthys</taxon>
    </lineage>
</organism>
<name>A0A6G0IWI8_LARCR</name>
<evidence type="ECO:0000256" key="3">
    <source>
        <dbReference type="ARBA" id="ARBA00022833"/>
    </source>
</evidence>
<dbReference type="Proteomes" id="UP000424527">
    <property type="component" value="Unassembled WGS sequence"/>
</dbReference>
<sequence length="438" mass="51182">MAARDEGKDGQDSILEPLCFPEQPADGASTPSLQGPSTELLVCLFCPESVPLQQKDVLLKHLLLEHKLVVADVKLIADLPKYMLYWKGRFLEQPVTDFCSVIKTNSTGPVEKQEDYFLLCDVLPEDRILRERLQQKRLEEVLEQQQVERDDNSFHHLCMFCSEEFTGNRSSLLNHMAREHSFSIGLPDNIVYCKQFLDTLQSKLDNLQCLYCEKTFRDKTTLKDHMRKKAHRRINASNREYDRFYVINYLELGKTWEEVQSEDDRELADDEDDDWSDWQAHPVSAVCLFCDHQSETMEQIYTHMKEAHDFDLHKLRTELNLKFYQQVKLVNFIRRQIHQNRCYGCQEKFDSRENVLRHVVAEGHVMKLPDVSIWNQPQYYFPTYENDALLCTLSDSDESDDTTHSEDVPVIAEDISDLRALKQTSVLNQLLKNRSSCS</sequence>
<comment type="caution">
    <text evidence="7">The sequence shown here is derived from an EMBL/GenBank/DDBJ whole genome shotgun (WGS) entry which is preliminary data.</text>
</comment>
<gene>
    <name evidence="7" type="ORF">D5F01_LYC04626</name>
</gene>
<keyword evidence="8" id="KW-1185">Reference proteome</keyword>
<evidence type="ECO:0000256" key="1">
    <source>
        <dbReference type="ARBA" id="ARBA00022723"/>
    </source>
</evidence>
<dbReference type="Pfam" id="PF12756">
    <property type="entry name" value="zf-C2H2_2"/>
    <property type="match status" value="2"/>
</dbReference>
<evidence type="ECO:0000259" key="6">
    <source>
        <dbReference type="PROSITE" id="PS50157"/>
    </source>
</evidence>
<dbReference type="SUPFAM" id="SSF57667">
    <property type="entry name" value="beta-beta-alpha zinc fingers"/>
    <property type="match status" value="2"/>
</dbReference>
<dbReference type="PROSITE" id="PS50157">
    <property type="entry name" value="ZINC_FINGER_C2H2_2"/>
    <property type="match status" value="1"/>
</dbReference>
<protein>
    <submittedName>
        <fullName evidence="7">Zinc finger protein 277</fullName>
    </submittedName>
</protein>
<feature type="domain" description="C2H2-type" evidence="6">
    <location>
        <begin position="207"/>
        <end position="236"/>
    </location>
</feature>
<dbReference type="PANTHER" id="PTHR13267:SF3">
    <property type="entry name" value="ZINC FINGER PROTEIN 277"/>
    <property type="match status" value="1"/>
</dbReference>
<dbReference type="PANTHER" id="PTHR13267">
    <property type="entry name" value="ZINC FINGER PROTEIN 277"/>
    <property type="match status" value="1"/>
</dbReference>
<comment type="similarity">
    <text evidence="4">Belongs to the ZNF277 family.</text>
</comment>
<dbReference type="InterPro" id="IPR036236">
    <property type="entry name" value="Znf_C2H2_sf"/>
</dbReference>
<evidence type="ECO:0000256" key="5">
    <source>
        <dbReference type="PROSITE-ProRule" id="PRU00042"/>
    </source>
</evidence>
<keyword evidence="3" id="KW-0862">Zinc</keyword>
<proteinExistence type="inferred from homology"/>
<dbReference type="AlphaFoldDB" id="A0A6G0IWI8"/>
<evidence type="ECO:0000313" key="8">
    <source>
        <dbReference type="Proteomes" id="UP000424527"/>
    </source>
</evidence>
<dbReference type="GO" id="GO:0008270">
    <property type="term" value="F:zinc ion binding"/>
    <property type="evidence" value="ECO:0007669"/>
    <property type="project" value="UniProtKB-KW"/>
</dbReference>
<evidence type="ECO:0000256" key="4">
    <source>
        <dbReference type="ARBA" id="ARBA00034119"/>
    </source>
</evidence>
<dbReference type="InterPro" id="IPR041661">
    <property type="entry name" value="ZN622/Rei1/Reh1_Znf-C2H2"/>
</dbReference>
<evidence type="ECO:0000256" key="2">
    <source>
        <dbReference type="ARBA" id="ARBA00022771"/>
    </source>
</evidence>
<dbReference type="EMBL" id="REGW02000005">
    <property type="protein sequence ID" value="KAE8295889.1"/>
    <property type="molecule type" value="Genomic_DNA"/>
</dbReference>
<reference evidence="7 8" key="1">
    <citation type="submission" date="2019-07" db="EMBL/GenBank/DDBJ databases">
        <title>Chromosome genome assembly for large yellow croaker.</title>
        <authorList>
            <person name="Xiao S."/>
        </authorList>
    </citation>
    <scope>NUCLEOTIDE SEQUENCE [LARGE SCALE GENOMIC DNA]</scope>
    <source>
        <strain evidence="7">JMULYC20181020</strain>
        <tissue evidence="7">Muscle</tissue>
    </source>
</reference>
<dbReference type="InterPro" id="IPR013087">
    <property type="entry name" value="Znf_C2H2_type"/>
</dbReference>
<dbReference type="Gene3D" id="3.30.160.60">
    <property type="entry name" value="Classic Zinc Finger"/>
    <property type="match status" value="1"/>
</dbReference>
<dbReference type="SMART" id="SM00355">
    <property type="entry name" value="ZnF_C2H2"/>
    <property type="match status" value="5"/>
</dbReference>
<dbReference type="PROSITE" id="PS00028">
    <property type="entry name" value="ZINC_FINGER_C2H2_1"/>
    <property type="match status" value="2"/>
</dbReference>
<keyword evidence="2 5" id="KW-0863">Zinc-finger</keyword>
<accession>A0A6G0IWI8</accession>
<keyword evidence="1" id="KW-0479">Metal-binding</keyword>